<comment type="function">
    <text evidence="14">Required for disulfide bond formation in some periplasmic proteins. Acts by oxidizing the DsbA protein.</text>
</comment>
<protein>
    <recommendedName>
        <fullName evidence="14">Disulfide bond formation protein B</fullName>
    </recommendedName>
    <alternativeName>
        <fullName evidence="14">Disulfide oxidoreductase</fullName>
    </alternativeName>
</protein>
<dbReference type="InterPro" id="IPR022920">
    <property type="entry name" value="Disulphide_bond_form_DsbB"/>
</dbReference>
<comment type="caution">
    <text evidence="14">Lacks conserved residue(s) required for the propagation of feature annotation.</text>
</comment>
<evidence type="ECO:0000256" key="14">
    <source>
        <dbReference type="HAMAP-Rule" id="MF_00286"/>
    </source>
</evidence>
<dbReference type="SUPFAM" id="SSF158442">
    <property type="entry name" value="DsbB-like"/>
    <property type="match status" value="1"/>
</dbReference>
<evidence type="ECO:0000256" key="2">
    <source>
        <dbReference type="ARBA" id="ARBA00008823"/>
    </source>
</evidence>
<sequence>MNWIGQLAFNRTSWLLLALSAFLLECIALYFQYQMGLEPCIMCIYQRTAVLGVLFAGLFGAINPSALWSRLLGFATWGVASIWGFLLAREHIAMQTTTDPFAFTCDIYPNFPSFMPLHEWLPHFFAATGDCGNIDWMFAGLSMPGWMEVIFALYSIAFILVILCHLIVWKKK</sequence>
<dbReference type="HAMAP" id="MF_00286">
    <property type="entry name" value="DsbB"/>
    <property type="match status" value="1"/>
</dbReference>
<evidence type="ECO:0000256" key="8">
    <source>
        <dbReference type="ARBA" id="ARBA00022989"/>
    </source>
</evidence>
<reference evidence="17" key="1">
    <citation type="journal article" date="2019" name="Int. J. Syst. Evol. Microbiol.">
        <title>The Global Catalogue of Microorganisms (GCM) 10K type strain sequencing project: providing services to taxonomists for standard genome sequencing and annotation.</title>
        <authorList>
            <consortium name="The Broad Institute Genomics Platform"/>
            <consortium name="The Broad Institute Genome Sequencing Center for Infectious Disease"/>
            <person name="Wu L."/>
            <person name="Ma J."/>
        </authorList>
    </citation>
    <scope>NUCLEOTIDE SEQUENCE [LARGE SCALE GENOMIC DNA]</scope>
    <source>
        <strain evidence="17">KCTC 42730</strain>
    </source>
</reference>
<feature type="topological domain" description="Cytoplasmic" evidence="14">
    <location>
        <begin position="1"/>
        <end position="13"/>
    </location>
</feature>
<dbReference type="InterPro" id="IPR003752">
    <property type="entry name" value="DiS_bond_form_DsbB/BdbC"/>
</dbReference>
<evidence type="ECO:0000256" key="5">
    <source>
        <dbReference type="ARBA" id="ARBA00022519"/>
    </source>
</evidence>
<keyword evidence="13 14" id="KW-0676">Redox-active center</keyword>
<name>A0ABV7CI94_9GAMM</name>
<comment type="similarity">
    <text evidence="2 14">Belongs to the DsbB family.</text>
</comment>
<keyword evidence="9 14" id="KW-0560">Oxidoreductase</keyword>
<dbReference type="GO" id="GO:0016491">
    <property type="term" value="F:oxidoreductase activity"/>
    <property type="evidence" value="ECO:0007669"/>
    <property type="project" value="UniProtKB-KW"/>
</dbReference>
<evidence type="ECO:0000256" key="3">
    <source>
        <dbReference type="ARBA" id="ARBA00022448"/>
    </source>
</evidence>
<evidence type="ECO:0000256" key="7">
    <source>
        <dbReference type="ARBA" id="ARBA00022982"/>
    </source>
</evidence>
<organism evidence="16 17">
    <name type="scientific">Pseudoalteromonas fenneropenaei</name>
    <dbReference type="NCBI Taxonomy" id="1737459"/>
    <lineage>
        <taxon>Bacteria</taxon>
        <taxon>Pseudomonadati</taxon>
        <taxon>Pseudomonadota</taxon>
        <taxon>Gammaproteobacteria</taxon>
        <taxon>Alteromonadales</taxon>
        <taxon>Pseudoalteromonadaceae</taxon>
        <taxon>Pseudoalteromonas</taxon>
    </lineage>
</organism>
<dbReference type="PANTHER" id="PTHR36570:SF2">
    <property type="entry name" value="DISULFIDE BOND FORMATION PROTEIN B"/>
    <property type="match status" value="1"/>
</dbReference>
<dbReference type="NCBIfam" id="NF002485">
    <property type="entry name" value="PRK01749.1"/>
    <property type="match status" value="1"/>
</dbReference>
<feature type="transmembrane region" description="Helical" evidence="15">
    <location>
        <begin position="68"/>
        <end position="88"/>
    </location>
</feature>
<keyword evidence="3 14" id="KW-0813">Transport</keyword>
<keyword evidence="17" id="KW-1185">Reference proteome</keyword>
<evidence type="ECO:0000256" key="15">
    <source>
        <dbReference type="SAM" id="Phobius"/>
    </source>
</evidence>
<dbReference type="PANTHER" id="PTHR36570">
    <property type="entry name" value="DISULFIDE BOND FORMATION PROTEIN B"/>
    <property type="match status" value="1"/>
</dbReference>
<feature type="transmembrane region" description="Helical" evidence="15">
    <location>
        <begin position="43"/>
        <end position="62"/>
    </location>
</feature>
<dbReference type="InterPro" id="IPR050183">
    <property type="entry name" value="DsbB"/>
</dbReference>
<dbReference type="InterPro" id="IPR023380">
    <property type="entry name" value="DsbB-like_sf"/>
</dbReference>
<keyword evidence="4 14" id="KW-1003">Cell membrane</keyword>
<keyword evidence="11 14" id="KW-1015">Disulfide bond</keyword>
<dbReference type="Gene3D" id="1.20.1550.10">
    <property type="entry name" value="DsbB-like"/>
    <property type="match status" value="1"/>
</dbReference>
<keyword evidence="12 14" id="KW-0143">Chaperone</keyword>
<keyword evidence="5" id="KW-0997">Cell inner membrane</keyword>
<evidence type="ECO:0000256" key="1">
    <source>
        <dbReference type="ARBA" id="ARBA00004429"/>
    </source>
</evidence>
<evidence type="ECO:0000256" key="10">
    <source>
        <dbReference type="ARBA" id="ARBA00023136"/>
    </source>
</evidence>
<evidence type="ECO:0000313" key="16">
    <source>
        <dbReference type="EMBL" id="MFC3032379.1"/>
    </source>
</evidence>
<gene>
    <name evidence="14 16" type="primary">dsbB</name>
    <name evidence="16" type="ORF">ACFOEE_07610</name>
</gene>
<evidence type="ECO:0000313" key="17">
    <source>
        <dbReference type="Proteomes" id="UP001595453"/>
    </source>
</evidence>
<feature type="disulfide bond" description="Redox-active" evidence="14">
    <location>
        <begin position="105"/>
        <end position="131"/>
    </location>
</feature>
<feature type="transmembrane region" description="Helical" evidence="15">
    <location>
        <begin position="149"/>
        <end position="169"/>
    </location>
</feature>
<dbReference type="EMBL" id="JBHRSD010000011">
    <property type="protein sequence ID" value="MFC3032379.1"/>
    <property type="molecule type" value="Genomic_DNA"/>
</dbReference>
<dbReference type="Proteomes" id="UP001595453">
    <property type="component" value="Unassembled WGS sequence"/>
</dbReference>
<evidence type="ECO:0000256" key="13">
    <source>
        <dbReference type="ARBA" id="ARBA00023284"/>
    </source>
</evidence>
<keyword evidence="7 14" id="KW-0249">Electron transport</keyword>
<dbReference type="RefSeq" id="WP_377122808.1">
    <property type="nucleotide sequence ID" value="NZ_JBHRSD010000011.1"/>
</dbReference>
<evidence type="ECO:0000256" key="11">
    <source>
        <dbReference type="ARBA" id="ARBA00023157"/>
    </source>
</evidence>
<proteinExistence type="inferred from homology"/>
<evidence type="ECO:0000256" key="9">
    <source>
        <dbReference type="ARBA" id="ARBA00023002"/>
    </source>
</evidence>
<keyword evidence="10 14" id="KW-0472">Membrane</keyword>
<evidence type="ECO:0000256" key="12">
    <source>
        <dbReference type="ARBA" id="ARBA00023186"/>
    </source>
</evidence>
<feature type="disulfide bond" description="Redox-active" evidence="14">
    <location>
        <begin position="40"/>
        <end position="43"/>
    </location>
</feature>
<evidence type="ECO:0000256" key="4">
    <source>
        <dbReference type="ARBA" id="ARBA00022475"/>
    </source>
</evidence>
<feature type="transmembrane region" description="Helical" evidence="15">
    <location>
        <begin position="12"/>
        <end position="31"/>
    </location>
</feature>
<comment type="caution">
    <text evidence="16">The sequence shown here is derived from an EMBL/GenBank/DDBJ whole genome shotgun (WGS) entry which is preliminary data.</text>
</comment>
<dbReference type="Pfam" id="PF02600">
    <property type="entry name" value="DsbB"/>
    <property type="match status" value="1"/>
</dbReference>
<comment type="subcellular location">
    <subcellularLocation>
        <location evidence="1">Cell inner membrane</location>
        <topology evidence="1">Multi-pass membrane protein</topology>
    </subcellularLocation>
    <subcellularLocation>
        <location evidence="14">Cell membrane</location>
        <topology evidence="14">Multi-pass membrane protein</topology>
    </subcellularLocation>
</comment>
<accession>A0ABV7CI94</accession>
<keyword evidence="8 14" id="KW-1133">Transmembrane helix</keyword>
<evidence type="ECO:0000256" key="6">
    <source>
        <dbReference type="ARBA" id="ARBA00022692"/>
    </source>
</evidence>
<keyword evidence="6 14" id="KW-0812">Transmembrane</keyword>
<feature type="topological domain" description="Periplasmic" evidence="14">
    <location>
        <begin position="31"/>
        <end position="48"/>
    </location>
</feature>
<feature type="topological domain" description="Cytoplasmic" evidence="14">
    <location>
        <begin position="165"/>
        <end position="172"/>
    </location>
</feature>